<dbReference type="PANTHER" id="PTHR24567:SF74">
    <property type="entry name" value="HTH-TYPE TRANSCRIPTIONAL REGULATOR ARCR"/>
    <property type="match status" value="1"/>
</dbReference>
<feature type="domain" description="Cyclic nucleotide-binding" evidence="5">
    <location>
        <begin position="53"/>
        <end position="134"/>
    </location>
</feature>
<evidence type="ECO:0000256" key="1">
    <source>
        <dbReference type="ARBA" id="ARBA00023015"/>
    </source>
</evidence>
<dbReference type="PANTHER" id="PTHR24567">
    <property type="entry name" value="CRP FAMILY TRANSCRIPTIONAL REGULATORY PROTEIN"/>
    <property type="match status" value="1"/>
</dbReference>
<keyword evidence="3" id="KW-0804">Transcription</keyword>
<keyword evidence="1" id="KW-0805">Transcription regulation</keyword>
<reference evidence="7 8" key="1">
    <citation type="submission" date="2023-02" db="EMBL/GenBank/DDBJ databases">
        <title>Bacterial whole genome sequence for Curvibacter sp. HBC28.</title>
        <authorList>
            <person name="Le V."/>
            <person name="Ko S.-R."/>
            <person name="Ahn C.-Y."/>
            <person name="Oh H.-M."/>
        </authorList>
    </citation>
    <scope>NUCLEOTIDE SEQUENCE [LARGE SCALE GENOMIC DNA]</scope>
    <source>
        <strain evidence="7 8">HBC28</strain>
    </source>
</reference>
<dbReference type="Pfam" id="PF13545">
    <property type="entry name" value="HTH_Crp_2"/>
    <property type="match status" value="1"/>
</dbReference>
<dbReference type="Proteomes" id="UP001528672">
    <property type="component" value="Unassembled WGS sequence"/>
</dbReference>
<evidence type="ECO:0000256" key="4">
    <source>
        <dbReference type="SAM" id="MobiDB-lite"/>
    </source>
</evidence>
<feature type="compositionally biased region" description="Polar residues" evidence="4">
    <location>
        <begin position="15"/>
        <end position="26"/>
    </location>
</feature>
<evidence type="ECO:0000313" key="7">
    <source>
        <dbReference type="EMBL" id="MDD0814067.1"/>
    </source>
</evidence>
<keyword evidence="2" id="KW-0238">DNA-binding</keyword>
<dbReference type="InterPro" id="IPR012318">
    <property type="entry name" value="HTH_CRP"/>
</dbReference>
<sequence>MQIHSHTSGLPRPQDTLTKSHPTTTPDPRLNQILAALPAADYARLRPELELVEMPRGWTMSESGDHVTHLHFPTSGIVSLVYALEDGASSEIALVGNEGLIGISIYMGGESLPSSTEVQCAGQAYRLSRQVMKREFALGGQLQHLALLYTQALIVQTSQMAVCNQHHAVEQRLARWILMSMDRLHSHKMSITQERISLMLGVRRESITVAAGALQKDGMIERTRGVIKLVDRPRLEERVCECYLAVKHECERLMAHAGTPRSDA</sequence>
<name>A0ABT5MDV1_9BURK</name>
<evidence type="ECO:0000256" key="2">
    <source>
        <dbReference type="ARBA" id="ARBA00023125"/>
    </source>
</evidence>
<gene>
    <name evidence="7" type="ORF">PSQ39_05420</name>
</gene>
<evidence type="ECO:0000313" key="8">
    <source>
        <dbReference type="Proteomes" id="UP001528672"/>
    </source>
</evidence>
<dbReference type="SUPFAM" id="SSF51206">
    <property type="entry name" value="cAMP-binding domain-like"/>
    <property type="match status" value="1"/>
</dbReference>
<evidence type="ECO:0000259" key="6">
    <source>
        <dbReference type="Pfam" id="PF13545"/>
    </source>
</evidence>
<dbReference type="Gene3D" id="2.60.120.10">
    <property type="entry name" value="Jelly Rolls"/>
    <property type="match status" value="1"/>
</dbReference>
<dbReference type="Pfam" id="PF00027">
    <property type="entry name" value="cNMP_binding"/>
    <property type="match status" value="1"/>
</dbReference>
<dbReference type="InterPro" id="IPR018490">
    <property type="entry name" value="cNMP-bd_dom_sf"/>
</dbReference>
<feature type="region of interest" description="Disordered" evidence="4">
    <location>
        <begin position="1"/>
        <end position="28"/>
    </location>
</feature>
<dbReference type="RefSeq" id="WP_273925702.1">
    <property type="nucleotide sequence ID" value="NZ_JAQSIO010000002.1"/>
</dbReference>
<organism evidence="7 8">
    <name type="scientific">Curvibacter microcysteis</name>
    <dbReference type="NCBI Taxonomy" id="3026419"/>
    <lineage>
        <taxon>Bacteria</taxon>
        <taxon>Pseudomonadati</taxon>
        <taxon>Pseudomonadota</taxon>
        <taxon>Betaproteobacteria</taxon>
        <taxon>Burkholderiales</taxon>
        <taxon>Comamonadaceae</taxon>
        <taxon>Curvibacter</taxon>
    </lineage>
</organism>
<comment type="caution">
    <text evidence="7">The sequence shown here is derived from an EMBL/GenBank/DDBJ whole genome shotgun (WGS) entry which is preliminary data.</text>
</comment>
<protein>
    <submittedName>
        <fullName evidence="7">Crp/Fnr family transcriptional regulator</fullName>
    </submittedName>
</protein>
<evidence type="ECO:0000256" key="3">
    <source>
        <dbReference type="ARBA" id="ARBA00023163"/>
    </source>
</evidence>
<dbReference type="InterPro" id="IPR000595">
    <property type="entry name" value="cNMP-bd_dom"/>
</dbReference>
<dbReference type="InterPro" id="IPR036390">
    <property type="entry name" value="WH_DNA-bd_sf"/>
</dbReference>
<dbReference type="CDD" id="cd00038">
    <property type="entry name" value="CAP_ED"/>
    <property type="match status" value="1"/>
</dbReference>
<dbReference type="SUPFAM" id="SSF46785">
    <property type="entry name" value="Winged helix' DNA-binding domain"/>
    <property type="match status" value="1"/>
</dbReference>
<dbReference type="InterPro" id="IPR014710">
    <property type="entry name" value="RmlC-like_jellyroll"/>
</dbReference>
<proteinExistence type="predicted"/>
<evidence type="ECO:0000259" key="5">
    <source>
        <dbReference type="Pfam" id="PF00027"/>
    </source>
</evidence>
<dbReference type="InterPro" id="IPR050397">
    <property type="entry name" value="Env_Response_Regulators"/>
</dbReference>
<feature type="domain" description="HTH crp-type" evidence="6">
    <location>
        <begin position="171"/>
        <end position="237"/>
    </location>
</feature>
<keyword evidence="8" id="KW-1185">Reference proteome</keyword>
<dbReference type="EMBL" id="JAQSIO010000002">
    <property type="protein sequence ID" value="MDD0814067.1"/>
    <property type="molecule type" value="Genomic_DNA"/>
</dbReference>
<accession>A0ABT5MDV1</accession>